<feature type="region of interest" description="Disordered" evidence="1">
    <location>
        <begin position="52"/>
        <end position="80"/>
    </location>
</feature>
<dbReference type="CDD" id="cd22231">
    <property type="entry name" value="RHH_NikR_HicB-like"/>
    <property type="match status" value="1"/>
</dbReference>
<dbReference type="SUPFAM" id="SSF47598">
    <property type="entry name" value="Ribbon-helix-helix"/>
    <property type="match status" value="1"/>
</dbReference>
<dbReference type="eggNOG" id="arCOG01009">
    <property type="taxonomic scope" value="Archaea"/>
</dbReference>
<keyword evidence="4" id="KW-1185">Reference proteome</keyword>
<dbReference type="KEGG" id="pog:Pogu_0606"/>
<evidence type="ECO:0000259" key="2">
    <source>
        <dbReference type="Pfam" id="PF01402"/>
    </source>
</evidence>
<gene>
    <name evidence="3" type="ordered locus">Pogu_0606</name>
</gene>
<dbReference type="InterPro" id="IPR013321">
    <property type="entry name" value="Arc_rbn_hlx_hlx"/>
</dbReference>
<evidence type="ECO:0000256" key="1">
    <source>
        <dbReference type="SAM" id="MobiDB-lite"/>
    </source>
</evidence>
<dbReference type="EMBL" id="CP003316">
    <property type="protein sequence ID" value="AFA38633.1"/>
    <property type="molecule type" value="Genomic_DNA"/>
</dbReference>
<dbReference type="Gene3D" id="1.10.1220.10">
    <property type="entry name" value="Met repressor-like"/>
    <property type="match status" value="1"/>
</dbReference>
<dbReference type="PANTHER" id="PTHR36215">
    <property type="entry name" value="BLL4998 PROTEIN"/>
    <property type="match status" value="1"/>
</dbReference>
<evidence type="ECO:0000313" key="4">
    <source>
        <dbReference type="Proteomes" id="UP000009062"/>
    </source>
</evidence>
<protein>
    <submittedName>
        <fullName evidence="3">Transcriptional regulator</fullName>
    </submittedName>
</protein>
<dbReference type="InterPro" id="IPR010985">
    <property type="entry name" value="Ribbon_hlx_hlx"/>
</dbReference>
<dbReference type="Pfam" id="PF01402">
    <property type="entry name" value="RHH_1"/>
    <property type="match status" value="1"/>
</dbReference>
<name>H6Q7X6_PYROT</name>
<evidence type="ECO:0000313" key="3">
    <source>
        <dbReference type="EMBL" id="AFA38633.1"/>
    </source>
</evidence>
<feature type="domain" description="Ribbon-helix-helix protein CopG" evidence="2">
    <location>
        <begin position="11"/>
        <end position="49"/>
    </location>
</feature>
<proteinExistence type="predicted"/>
<dbReference type="GO" id="GO:0006355">
    <property type="term" value="P:regulation of DNA-templated transcription"/>
    <property type="evidence" value="ECO:0007669"/>
    <property type="project" value="InterPro"/>
</dbReference>
<dbReference type="InterPro" id="IPR002145">
    <property type="entry name" value="CopG"/>
</dbReference>
<organism evidence="3 4">
    <name type="scientific">Pyrobaculum oguniense (strain DSM 13380 / JCM 10595 / TE7)</name>
    <dbReference type="NCBI Taxonomy" id="698757"/>
    <lineage>
        <taxon>Archaea</taxon>
        <taxon>Thermoproteota</taxon>
        <taxon>Thermoprotei</taxon>
        <taxon>Thermoproteales</taxon>
        <taxon>Thermoproteaceae</taxon>
        <taxon>Pyrobaculum</taxon>
    </lineage>
</organism>
<dbReference type="PANTHER" id="PTHR36215:SF1">
    <property type="entry name" value="BLL4998 PROTEIN"/>
    <property type="match status" value="1"/>
</dbReference>
<dbReference type="Proteomes" id="UP000009062">
    <property type="component" value="Chromosome"/>
</dbReference>
<reference evidence="3 4" key="1">
    <citation type="journal article" date="2012" name="Stand. Genomic Sci.">
        <title>Complete genome sequence of Pyrobaculum oguniense.</title>
        <authorList>
            <person name="Bernick D.L."/>
            <person name="Karplus K."/>
            <person name="Lui L.M."/>
            <person name="Coker J.K."/>
            <person name="Murphy J.N."/>
            <person name="Chan P.P."/>
            <person name="Cozen A.E."/>
            <person name="Lowe T.M."/>
        </authorList>
    </citation>
    <scope>NUCLEOTIDE SEQUENCE [LARGE SCALE GENOMIC DNA]</scope>
    <source>
        <strain evidence="3 4">TE7</strain>
    </source>
</reference>
<accession>H6Q7X6</accession>
<dbReference type="AlphaFoldDB" id="H6Q7X6"/>
<dbReference type="HOGENOM" id="CLU_172284_0_0_2"/>
<sequence>MPRRGGEKMVLISVHLPQKMLQQIEELVRSGLFPNRSELIRAAIRELILKHSADKTQKEKPKERAEAEAKEEDLPLLRGR</sequence>
<dbReference type="STRING" id="698757.Pogu_0606"/>